<gene>
    <name evidence="1" type="ORF">A2478_02975</name>
</gene>
<evidence type="ECO:0008006" key="3">
    <source>
        <dbReference type="Google" id="ProtNLM"/>
    </source>
</evidence>
<dbReference type="EMBL" id="MFGJ01000006">
    <property type="protein sequence ID" value="OGF32263.1"/>
    <property type="molecule type" value="Genomic_DNA"/>
</dbReference>
<dbReference type="Proteomes" id="UP000179001">
    <property type="component" value="Unassembled WGS sequence"/>
</dbReference>
<comment type="caution">
    <text evidence="1">The sequence shown here is derived from an EMBL/GenBank/DDBJ whole genome shotgun (WGS) entry which is preliminary data.</text>
</comment>
<protein>
    <recommendedName>
        <fullName evidence="3">Lipoprotein</fullName>
    </recommendedName>
</protein>
<reference evidence="1 2" key="1">
    <citation type="journal article" date="2016" name="Nat. Commun.">
        <title>Thousands of microbial genomes shed light on interconnected biogeochemical processes in an aquifer system.</title>
        <authorList>
            <person name="Anantharaman K."/>
            <person name="Brown C.T."/>
            <person name="Hug L.A."/>
            <person name="Sharon I."/>
            <person name="Castelle C.J."/>
            <person name="Probst A.J."/>
            <person name="Thomas B.C."/>
            <person name="Singh A."/>
            <person name="Wilkins M.J."/>
            <person name="Karaoz U."/>
            <person name="Brodie E.L."/>
            <person name="Williams K.H."/>
            <person name="Hubbard S.S."/>
            <person name="Banfield J.F."/>
        </authorList>
    </citation>
    <scope>NUCLEOTIDE SEQUENCE [LARGE SCALE GENOMIC DNA]</scope>
</reference>
<proteinExistence type="predicted"/>
<name>A0A1F5T0J9_9BACT</name>
<dbReference type="AlphaFoldDB" id="A0A1F5T0J9"/>
<evidence type="ECO:0000313" key="1">
    <source>
        <dbReference type="EMBL" id="OGF32263.1"/>
    </source>
</evidence>
<evidence type="ECO:0000313" key="2">
    <source>
        <dbReference type="Proteomes" id="UP000179001"/>
    </source>
</evidence>
<organism evidence="1 2">
    <name type="scientific">Candidatus Falkowbacteria bacterium RIFOXYC2_FULL_36_12</name>
    <dbReference type="NCBI Taxonomy" id="1798002"/>
    <lineage>
        <taxon>Bacteria</taxon>
        <taxon>Candidatus Falkowiibacteriota</taxon>
    </lineage>
</organism>
<sequence>MLKYFFVPIIFFVIVGAGCTSTRNTQTTDKQSENIQTKVITWCDEVKPTNNELWISSEFFNGMNHAPTIRHVCQGNEELFYLEMVWDDSASPHTGTLVSKKSKASLPISSENKDPEFELLSNQNEGKVLFSIDKKIFMYDIANKKFTVNP</sequence>
<accession>A0A1F5T0J9</accession>
<dbReference type="PROSITE" id="PS51257">
    <property type="entry name" value="PROKAR_LIPOPROTEIN"/>
    <property type="match status" value="1"/>
</dbReference>